<feature type="transmembrane region" description="Helical" evidence="1">
    <location>
        <begin position="46"/>
        <end position="68"/>
    </location>
</feature>
<dbReference type="Pfam" id="PF04247">
    <property type="entry name" value="SirB"/>
    <property type="match status" value="1"/>
</dbReference>
<dbReference type="Proteomes" id="UP001325479">
    <property type="component" value="Chromosome"/>
</dbReference>
<gene>
    <name evidence="2" type="ORF">U0042_26455</name>
</gene>
<sequence>MSLIELWPALRHAHMTLAACSGALFATRGAAVLLQRPWPMRRHWRMASYAIDTLLLAAGITLWATLRLNPVHDAWLGTKLLVLVAYILAGSVALKRGKTLTARGAAYGTALALYLFIASVAIAHSPAGVFSSLLAR</sequence>
<evidence type="ECO:0000256" key="1">
    <source>
        <dbReference type="SAM" id="Phobius"/>
    </source>
</evidence>
<dbReference type="PANTHER" id="PTHR39594">
    <property type="entry name" value="PROTEIN YCHQ"/>
    <property type="match status" value="1"/>
</dbReference>
<proteinExistence type="predicted"/>
<dbReference type="PANTHER" id="PTHR39594:SF1">
    <property type="entry name" value="PROTEIN YCHQ"/>
    <property type="match status" value="1"/>
</dbReference>
<dbReference type="InterPro" id="IPR007360">
    <property type="entry name" value="SirB"/>
</dbReference>
<feature type="transmembrane region" description="Helical" evidence="1">
    <location>
        <begin position="12"/>
        <end position="34"/>
    </location>
</feature>
<dbReference type="EMBL" id="CP139965">
    <property type="protein sequence ID" value="WQD77549.1"/>
    <property type="molecule type" value="Genomic_DNA"/>
</dbReference>
<keyword evidence="3" id="KW-1185">Reference proteome</keyword>
<dbReference type="PIRSF" id="PIRSF005610">
    <property type="entry name" value="SirB"/>
    <property type="match status" value="1"/>
</dbReference>
<keyword evidence="1" id="KW-0472">Membrane</keyword>
<keyword evidence="1" id="KW-1133">Transmembrane helix</keyword>
<evidence type="ECO:0000313" key="3">
    <source>
        <dbReference type="Proteomes" id="UP001325479"/>
    </source>
</evidence>
<organism evidence="2 3">
    <name type="scientific">Paraburkholderia kururiensis</name>
    <dbReference type="NCBI Taxonomy" id="984307"/>
    <lineage>
        <taxon>Bacteria</taxon>
        <taxon>Pseudomonadati</taxon>
        <taxon>Pseudomonadota</taxon>
        <taxon>Betaproteobacteria</taxon>
        <taxon>Burkholderiales</taxon>
        <taxon>Burkholderiaceae</taxon>
        <taxon>Paraburkholderia</taxon>
    </lineage>
</organism>
<accession>A0ABZ0WJL2</accession>
<dbReference type="RefSeq" id="WP_114811511.1">
    <property type="nucleotide sequence ID" value="NZ_CP139965.1"/>
</dbReference>
<keyword evidence="1" id="KW-0812">Transmembrane</keyword>
<protein>
    <submittedName>
        <fullName evidence="2">SirB2 family protein</fullName>
    </submittedName>
</protein>
<evidence type="ECO:0000313" key="2">
    <source>
        <dbReference type="EMBL" id="WQD77549.1"/>
    </source>
</evidence>
<feature type="transmembrane region" description="Helical" evidence="1">
    <location>
        <begin position="106"/>
        <end position="127"/>
    </location>
</feature>
<reference evidence="2 3" key="1">
    <citation type="submission" date="2023-12" db="EMBL/GenBank/DDBJ databases">
        <title>Genome sequencing and assembly of bacterial species from a model synthetic community.</title>
        <authorList>
            <person name="Hogle S.L."/>
        </authorList>
    </citation>
    <scope>NUCLEOTIDE SEQUENCE [LARGE SCALE GENOMIC DNA]</scope>
    <source>
        <strain evidence="2 3">HAMBI 2494</strain>
    </source>
</reference>
<feature type="transmembrane region" description="Helical" evidence="1">
    <location>
        <begin position="74"/>
        <end position="94"/>
    </location>
</feature>
<name>A0ABZ0WJL2_9BURK</name>